<keyword evidence="2" id="KW-1185">Reference proteome</keyword>
<dbReference type="InterPro" id="IPR052904">
    <property type="entry name" value="Acyl-CoA_dehydrogenase-like"/>
</dbReference>
<dbReference type="PANTHER" id="PTHR42707">
    <property type="entry name" value="ACYL-COA DEHYDROGENASE"/>
    <property type="match status" value="1"/>
</dbReference>
<dbReference type="Proteomes" id="UP000708208">
    <property type="component" value="Unassembled WGS sequence"/>
</dbReference>
<organism evidence="1 2">
    <name type="scientific">Allacma fusca</name>
    <dbReference type="NCBI Taxonomy" id="39272"/>
    <lineage>
        <taxon>Eukaryota</taxon>
        <taxon>Metazoa</taxon>
        <taxon>Ecdysozoa</taxon>
        <taxon>Arthropoda</taxon>
        <taxon>Hexapoda</taxon>
        <taxon>Collembola</taxon>
        <taxon>Symphypleona</taxon>
        <taxon>Sminthuridae</taxon>
        <taxon>Allacma</taxon>
    </lineage>
</organism>
<reference evidence="1" key="1">
    <citation type="submission" date="2021-06" db="EMBL/GenBank/DDBJ databases">
        <authorList>
            <person name="Hodson N. C."/>
            <person name="Mongue J. A."/>
            <person name="Jaron S. K."/>
        </authorList>
    </citation>
    <scope>NUCLEOTIDE SEQUENCE</scope>
</reference>
<dbReference type="AlphaFoldDB" id="A0A8J2K371"/>
<gene>
    <name evidence="1" type="ORF">AFUS01_LOCUS20889</name>
</gene>
<dbReference type="EMBL" id="CAJVCH010229808">
    <property type="protein sequence ID" value="CAG7732368.1"/>
    <property type="molecule type" value="Genomic_DNA"/>
</dbReference>
<evidence type="ECO:0000313" key="2">
    <source>
        <dbReference type="Proteomes" id="UP000708208"/>
    </source>
</evidence>
<accession>A0A8J2K371</accession>
<proteinExistence type="predicted"/>
<dbReference type="OrthoDB" id="7774055at2759"/>
<dbReference type="GO" id="GO:0003995">
    <property type="term" value="F:acyl-CoA dehydrogenase activity"/>
    <property type="evidence" value="ECO:0007669"/>
    <property type="project" value="TreeGrafter"/>
</dbReference>
<sequence>MTLTLARIQNSNGEITPGSKGLSMFYLNTRKPDGSLNNIQLMKPKNKLGTRQLPTGEVLLEGTDASLVSAPGRRVATISGSSGMLTISVTRVHNTIARVAAMLRM</sequence>
<dbReference type="PANTHER" id="PTHR42707:SF2">
    <property type="entry name" value="ACD11 DEHYDROGENASE"/>
    <property type="match status" value="1"/>
</dbReference>
<name>A0A8J2K371_9HEXA</name>
<comment type="caution">
    <text evidence="1">The sequence shown here is derived from an EMBL/GenBank/DDBJ whole genome shotgun (WGS) entry which is preliminary data.</text>
</comment>
<protein>
    <submittedName>
        <fullName evidence="1">Uncharacterized protein</fullName>
    </submittedName>
</protein>
<evidence type="ECO:0000313" key="1">
    <source>
        <dbReference type="EMBL" id="CAG7732368.1"/>
    </source>
</evidence>